<protein>
    <recommendedName>
        <fullName evidence="5">Cytochrome oxidase I</fullName>
    </recommendedName>
</protein>
<dbReference type="STRING" id="463040.CAL15_08590"/>
<evidence type="ECO:0000313" key="3">
    <source>
        <dbReference type="EMBL" id="ARP94439.1"/>
    </source>
</evidence>
<dbReference type="Pfam" id="PF02625">
    <property type="entry name" value="XdhC_CoxI"/>
    <property type="match status" value="1"/>
</dbReference>
<reference evidence="3 4" key="1">
    <citation type="submission" date="2017-05" db="EMBL/GenBank/DDBJ databases">
        <title>Complete and WGS of Bordetella genogroups.</title>
        <authorList>
            <person name="Spilker T."/>
            <person name="LiPuma J."/>
        </authorList>
    </citation>
    <scope>NUCLEOTIDE SEQUENCE [LARGE SCALE GENOMIC DNA]</scope>
    <source>
        <strain evidence="3 4">AU7206</strain>
    </source>
</reference>
<dbReference type="AlphaFoldDB" id="A0A1W6ZAU2"/>
<dbReference type="SUPFAM" id="SSF51735">
    <property type="entry name" value="NAD(P)-binding Rossmann-fold domains"/>
    <property type="match status" value="1"/>
</dbReference>
<dbReference type="Pfam" id="PF13478">
    <property type="entry name" value="XdhC_C"/>
    <property type="match status" value="1"/>
</dbReference>
<dbReference type="InterPro" id="IPR003777">
    <property type="entry name" value="XdhC_CoxI"/>
</dbReference>
<dbReference type="EMBL" id="CP021111">
    <property type="protein sequence ID" value="ARP94439.1"/>
    <property type="molecule type" value="Genomic_DNA"/>
</dbReference>
<gene>
    <name evidence="3" type="ORF">CAL15_08590</name>
</gene>
<dbReference type="PANTHER" id="PTHR30388">
    <property type="entry name" value="ALDEHYDE OXIDOREDUCTASE MOLYBDENUM COFACTOR ASSEMBLY PROTEIN"/>
    <property type="match status" value="1"/>
</dbReference>
<dbReference type="InterPro" id="IPR036291">
    <property type="entry name" value="NAD(P)-bd_dom_sf"/>
</dbReference>
<evidence type="ECO:0008006" key="5">
    <source>
        <dbReference type="Google" id="ProtNLM"/>
    </source>
</evidence>
<dbReference type="KEGG" id="bgm:CAL15_08590"/>
<keyword evidence="4" id="KW-1185">Reference proteome</keyword>
<evidence type="ECO:0000259" key="2">
    <source>
        <dbReference type="Pfam" id="PF13478"/>
    </source>
</evidence>
<dbReference type="PANTHER" id="PTHR30388:SF4">
    <property type="entry name" value="MOLYBDENUM COFACTOR INSERTION CHAPERONE PAOD"/>
    <property type="match status" value="1"/>
</dbReference>
<feature type="domain" description="XdhC Rossmann" evidence="2">
    <location>
        <begin position="169"/>
        <end position="311"/>
    </location>
</feature>
<name>A0A1W6ZAU2_9BORD</name>
<evidence type="ECO:0000313" key="4">
    <source>
        <dbReference type="Proteomes" id="UP000194161"/>
    </source>
</evidence>
<dbReference type="Proteomes" id="UP000194161">
    <property type="component" value="Chromosome"/>
</dbReference>
<evidence type="ECO:0000259" key="1">
    <source>
        <dbReference type="Pfam" id="PF02625"/>
    </source>
</evidence>
<feature type="domain" description="XdhC- CoxI" evidence="1">
    <location>
        <begin position="15"/>
        <end position="69"/>
    </location>
</feature>
<dbReference type="Gene3D" id="3.40.50.720">
    <property type="entry name" value="NAD(P)-binding Rossmann-like Domain"/>
    <property type="match status" value="1"/>
</dbReference>
<organism evidence="3 4">
    <name type="scientific">Bordetella genomosp. 13</name>
    <dbReference type="NCBI Taxonomy" id="463040"/>
    <lineage>
        <taxon>Bacteria</taxon>
        <taxon>Pseudomonadati</taxon>
        <taxon>Pseudomonadota</taxon>
        <taxon>Betaproteobacteria</taxon>
        <taxon>Burkholderiales</taxon>
        <taxon>Alcaligenaceae</taxon>
        <taxon>Bordetella</taxon>
    </lineage>
</organism>
<dbReference type="InterPro" id="IPR027051">
    <property type="entry name" value="XdhC_Rossmann_dom"/>
</dbReference>
<proteinExistence type="predicted"/>
<dbReference type="InterPro" id="IPR052698">
    <property type="entry name" value="MoCofactor_Util/Proc"/>
</dbReference>
<sequence>MHAADLNVLLACRDWMALDRKVVLLTVVRTWGSSPRPPGAMMAIREDGVVSGSVSGGCIEDDLIDKVRSQGIAALCPGDRPAVATYGVKAEDAHRFGLPCGGTLQLVMEPLAARSRVDELVARLEQRDSICRAVDMRSGDVTLGAAPADAEPQLQEDRFSCVLGPRHRLIVIGAGQLSRYLCEIAVGLNFDVTVCDPREEYRAQWNVPGVRITHDMPDDVVLAAKPDARTAIVALTHDPKLDDMALIYALQSEAFYVGALGSRVNNAKRVERLREHFDLTEAQLSRLHGPAGLYIGSRTPPEIALSILAEIVAQKNGVALPGEVAVGTAKNALAREAGGRAA</sequence>
<dbReference type="OrthoDB" id="9815497at2"/>
<accession>A0A1W6ZAU2</accession>
<dbReference type="RefSeq" id="WP_086078203.1">
    <property type="nucleotide sequence ID" value="NZ_CP021111.1"/>
</dbReference>